<evidence type="ECO:0000313" key="2">
    <source>
        <dbReference type="Proteomes" id="UP001217089"/>
    </source>
</evidence>
<protein>
    <submittedName>
        <fullName evidence="1">Uncharacterized protein</fullName>
    </submittedName>
</protein>
<proteinExistence type="predicted"/>
<dbReference type="Proteomes" id="UP001217089">
    <property type="component" value="Unassembled WGS sequence"/>
</dbReference>
<dbReference type="EMBL" id="JARBDR010000921">
    <property type="protein sequence ID" value="KAJ8298728.1"/>
    <property type="molecule type" value="Genomic_DNA"/>
</dbReference>
<accession>A0ABQ9DZU7</accession>
<name>A0ABQ9DZU7_TEGGR</name>
<evidence type="ECO:0000313" key="1">
    <source>
        <dbReference type="EMBL" id="KAJ8298728.1"/>
    </source>
</evidence>
<organism evidence="1 2">
    <name type="scientific">Tegillarca granosa</name>
    <name type="common">Malaysian cockle</name>
    <name type="synonym">Anadara granosa</name>
    <dbReference type="NCBI Taxonomy" id="220873"/>
    <lineage>
        <taxon>Eukaryota</taxon>
        <taxon>Metazoa</taxon>
        <taxon>Spiralia</taxon>
        <taxon>Lophotrochozoa</taxon>
        <taxon>Mollusca</taxon>
        <taxon>Bivalvia</taxon>
        <taxon>Autobranchia</taxon>
        <taxon>Pteriomorphia</taxon>
        <taxon>Arcoida</taxon>
        <taxon>Arcoidea</taxon>
        <taxon>Arcidae</taxon>
        <taxon>Tegillarca</taxon>
    </lineage>
</organism>
<keyword evidence="2" id="KW-1185">Reference proteome</keyword>
<gene>
    <name evidence="1" type="ORF">KUTeg_022788</name>
</gene>
<reference evidence="1 2" key="1">
    <citation type="submission" date="2022-12" db="EMBL/GenBank/DDBJ databases">
        <title>Chromosome-level genome of Tegillarca granosa.</title>
        <authorList>
            <person name="Kim J."/>
        </authorList>
    </citation>
    <scope>NUCLEOTIDE SEQUENCE [LARGE SCALE GENOMIC DNA]</scope>
    <source>
        <strain evidence="1">Teg-2019</strain>
        <tissue evidence="1">Adductor muscle</tissue>
    </source>
</reference>
<sequence length="66" mass="7649">MKYIAIQMCTVYRIVPNKKKLMTNTGNQYICSSSLPFVSKQKYVMSLISNNLYFNNRVLLPSLLIL</sequence>
<comment type="caution">
    <text evidence="1">The sequence shown here is derived from an EMBL/GenBank/DDBJ whole genome shotgun (WGS) entry which is preliminary data.</text>
</comment>